<evidence type="ECO:0000313" key="2">
    <source>
        <dbReference type="Proteomes" id="UP001164187"/>
    </source>
</evidence>
<evidence type="ECO:0000313" key="1">
    <source>
        <dbReference type="EMBL" id="WAW14695.1"/>
    </source>
</evidence>
<dbReference type="Proteomes" id="UP001164187">
    <property type="component" value="Chromosome"/>
</dbReference>
<dbReference type="PANTHER" id="PTHR37804">
    <property type="entry name" value="CDAA REGULATORY PROTEIN CDAR"/>
    <property type="match status" value="1"/>
</dbReference>
<gene>
    <name evidence="1" type="ORF">O0R46_08840</name>
</gene>
<dbReference type="EMBL" id="CP114052">
    <property type="protein sequence ID" value="WAW14695.1"/>
    <property type="molecule type" value="Genomic_DNA"/>
</dbReference>
<dbReference type="Pfam" id="PF07949">
    <property type="entry name" value="YbbR"/>
    <property type="match status" value="1"/>
</dbReference>
<organism evidence="1 2">
    <name type="scientific">Peptostreptococcus equinus</name>
    <dbReference type="NCBI Taxonomy" id="3003601"/>
    <lineage>
        <taxon>Bacteria</taxon>
        <taxon>Bacillati</taxon>
        <taxon>Bacillota</taxon>
        <taxon>Clostridia</taxon>
        <taxon>Peptostreptococcales</taxon>
        <taxon>Peptostreptococcaceae</taxon>
        <taxon>Peptostreptococcus</taxon>
    </lineage>
</organism>
<dbReference type="Gene3D" id="2.170.120.30">
    <property type="match status" value="1"/>
</dbReference>
<proteinExistence type="predicted"/>
<dbReference type="RefSeq" id="WP_269311392.1">
    <property type="nucleotide sequence ID" value="NZ_CP114052.1"/>
</dbReference>
<dbReference type="PANTHER" id="PTHR37804:SF1">
    <property type="entry name" value="CDAA REGULATORY PROTEIN CDAR"/>
    <property type="match status" value="1"/>
</dbReference>
<dbReference type="InterPro" id="IPR012505">
    <property type="entry name" value="YbbR"/>
</dbReference>
<accession>A0ABY7JMV3</accession>
<dbReference type="InterPro" id="IPR053154">
    <property type="entry name" value="c-di-AMP_regulator"/>
</dbReference>
<protein>
    <submittedName>
        <fullName evidence="1">CdaR family protein</fullName>
    </submittedName>
</protein>
<name>A0ABY7JMV3_9FIRM</name>
<reference evidence="1" key="1">
    <citation type="submission" date="2022-12" db="EMBL/GenBank/DDBJ databases">
        <title>Peptostreptococcus.</title>
        <authorList>
            <person name="Lee S.H."/>
        </authorList>
    </citation>
    <scope>NUCLEOTIDE SEQUENCE</scope>
    <source>
        <strain evidence="1">CBA3647</strain>
    </source>
</reference>
<dbReference type="Gene3D" id="2.170.120.40">
    <property type="entry name" value="YbbR-like domain"/>
    <property type="match status" value="2"/>
</dbReference>
<keyword evidence="2" id="KW-1185">Reference proteome</keyword>
<sequence>MEKKIRDKANIKYKVISVVASIALWLYVIAVVDPDDKKVIENVPITITNVSEIEKERYVIYPNKNVTTNVTVSGKLSELQKLNANNVRVYGEVVRPVEGKNIVNLTTNISNRVSRELKDNTYVINLEKKLTKRVPVKIKQNSMPKENIYSIEQSFDEVTVSGPRSLINLVDYVGGSLKLGDKTNSKVNQKVKLLAFDKDGHQVNVDISEKEVEAEVTFYIEKNVPIKIDYDGSQYDAKNLTISPSEVTIKGTKDSIDHISEIKTQNIDDSNIKDFIGKKIKLLIPNSIEIKDSISEVDLNKK</sequence>